<reference evidence="1 2" key="1">
    <citation type="journal article" date="2021" name="BMC Genomics">
        <title>Datura genome reveals duplications of psychoactive alkaloid biosynthetic genes and high mutation rate following tissue culture.</title>
        <authorList>
            <person name="Rajewski A."/>
            <person name="Carter-House D."/>
            <person name="Stajich J."/>
            <person name="Litt A."/>
        </authorList>
    </citation>
    <scope>NUCLEOTIDE SEQUENCE [LARGE SCALE GENOMIC DNA]</scope>
    <source>
        <strain evidence="1">AR-01</strain>
    </source>
</reference>
<accession>A0ABS8SCA9</accession>
<keyword evidence="2" id="KW-1185">Reference proteome</keyword>
<dbReference type="EMBL" id="JACEIK010000405">
    <property type="protein sequence ID" value="MCD7456486.1"/>
    <property type="molecule type" value="Genomic_DNA"/>
</dbReference>
<protein>
    <recommendedName>
        <fullName evidence="3">CCHC-type domain-containing protein</fullName>
    </recommendedName>
</protein>
<organism evidence="1 2">
    <name type="scientific">Datura stramonium</name>
    <name type="common">Jimsonweed</name>
    <name type="synonym">Common thornapple</name>
    <dbReference type="NCBI Taxonomy" id="4076"/>
    <lineage>
        <taxon>Eukaryota</taxon>
        <taxon>Viridiplantae</taxon>
        <taxon>Streptophyta</taxon>
        <taxon>Embryophyta</taxon>
        <taxon>Tracheophyta</taxon>
        <taxon>Spermatophyta</taxon>
        <taxon>Magnoliopsida</taxon>
        <taxon>eudicotyledons</taxon>
        <taxon>Gunneridae</taxon>
        <taxon>Pentapetalae</taxon>
        <taxon>asterids</taxon>
        <taxon>lamiids</taxon>
        <taxon>Solanales</taxon>
        <taxon>Solanaceae</taxon>
        <taxon>Solanoideae</taxon>
        <taxon>Datureae</taxon>
        <taxon>Datura</taxon>
    </lineage>
</organism>
<evidence type="ECO:0000313" key="1">
    <source>
        <dbReference type="EMBL" id="MCD7456486.1"/>
    </source>
</evidence>
<gene>
    <name evidence="1" type="ORF">HAX54_031924</name>
</gene>
<comment type="caution">
    <text evidence="1">The sequence shown here is derived from an EMBL/GenBank/DDBJ whole genome shotgun (WGS) entry which is preliminary data.</text>
</comment>
<name>A0ABS8SCA9_DATST</name>
<evidence type="ECO:0000313" key="2">
    <source>
        <dbReference type="Proteomes" id="UP000823775"/>
    </source>
</evidence>
<dbReference type="Proteomes" id="UP000823775">
    <property type="component" value="Unassembled WGS sequence"/>
</dbReference>
<proteinExistence type="predicted"/>
<sequence>MTDRRYYDCGELAHYVRDCSILRSGGAHQNAQVQLSRIVNATYEESKSQTPMPLLYKMFATSTLRKRFELNYGLRKNLEGILEPIPIPQKILRFGLGYIPIDGEESKANSKKKSICDMDKLILYLYQSFSIKEEDCAIILEEYITTPTI</sequence>
<evidence type="ECO:0008006" key="3">
    <source>
        <dbReference type="Google" id="ProtNLM"/>
    </source>
</evidence>